<dbReference type="InterPro" id="IPR029132">
    <property type="entry name" value="CBAH/NAAA_C"/>
</dbReference>
<dbReference type="RefSeq" id="WP_145114864.1">
    <property type="nucleotide sequence ID" value="NZ_CP036349.1"/>
</dbReference>
<feature type="chain" id="PRO_5022245024" evidence="3">
    <location>
        <begin position="26"/>
        <end position="347"/>
    </location>
</feature>
<feature type="domain" description="Choloylglycine hydrolase/NAAA C-terminal" evidence="4">
    <location>
        <begin position="26"/>
        <end position="318"/>
    </location>
</feature>
<dbReference type="CDD" id="cd01902">
    <property type="entry name" value="Ntn_CGH"/>
    <property type="match status" value="1"/>
</dbReference>
<keyword evidence="6" id="KW-1185">Reference proteome</keyword>
<dbReference type="KEGG" id="bmei:Spa11_37340"/>
<accession>A0A518KCJ2</accession>
<name>A0A518KCJ2_9BACT</name>
<dbReference type="AlphaFoldDB" id="A0A518KCJ2"/>
<evidence type="ECO:0000256" key="1">
    <source>
        <dbReference type="ARBA" id="ARBA00006625"/>
    </source>
</evidence>
<evidence type="ECO:0000256" key="2">
    <source>
        <dbReference type="ARBA" id="ARBA00022801"/>
    </source>
</evidence>
<evidence type="ECO:0000256" key="3">
    <source>
        <dbReference type="SAM" id="SignalP"/>
    </source>
</evidence>
<protein>
    <submittedName>
        <fullName evidence="5">Penicillin acylase</fullName>
        <ecNumber evidence="5">3.5.1.11</ecNumber>
    </submittedName>
</protein>
<comment type="similarity">
    <text evidence="1">Belongs to the peptidase C59 family.</text>
</comment>
<organism evidence="5 6">
    <name type="scientific">Botrimarina mediterranea</name>
    <dbReference type="NCBI Taxonomy" id="2528022"/>
    <lineage>
        <taxon>Bacteria</taxon>
        <taxon>Pseudomonadati</taxon>
        <taxon>Planctomycetota</taxon>
        <taxon>Planctomycetia</taxon>
        <taxon>Pirellulales</taxon>
        <taxon>Lacipirellulaceae</taxon>
        <taxon>Botrimarina</taxon>
    </lineage>
</organism>
<dbReference type="Proteomes" id="UP000316426">
    <property type="component" value="Chromosome"/>
</dbReference>
<reference evidence="5 6" key="1">
    <citation type="submission" date="2019-02" db="EMBL/GenBank/DDBJ databases">
        <title>Deep-cultivation of Planctomycetes and their phenomic and genomic characterization uncovers novel biology.</title>
        <authorList>
            <person name="Wiegand S."/>
            <person name="Jogler M."/>
            <person name="Boedeker C."/>
            <person name="Pinto D."/>
            <person name="Vollmers J."/>
            <person name="Rivas-Marin E."/>
            <person name="Kohn T."/>
            <person name="Peeters S.H."/>
            <person name="Heuer A."/>
            <person name="Rast P."/>
            <person name="Oberbeckmann S."/>
            <person name="Bunk B."/>
            <person name="Jeske O."/>
            <person name="Meyerdierks A."/>
            <person name="Storesund J.E."/>
            <person name="Kallscheuer N."/>
            <person name="Luecker S."/>
            <person name="Lage O.M."/>
            <person name="Pohl T."/>
            <person name="Merkel B.J."/>
            <person name="Hornburger P."/>
            <person name="Mueller R.-W."/>
            <person name="Bruemmer F."/>
            <person name="Labrenz M."/>
            <person name="Spormann A.M."/>
            <person name="Op den Camp H."/>
            <person name="Overmann J."/>
            <person name="Amann R."/>
            <person name="Jetten M.S.M."/>
            <person name="Mascher T."/>
            <person name="Medema M.H."/>
            <person name="Devos D.P."/>
            <person name="Kaster A.-K."/>
            <person name="Ovreas L."/>
            <person name="Rohde M."/>
            <person name="Galperin M.Y."/>
            <person name="Jogler C."/>
        </authorList>
    </citation>
    <scope>NUCLEOTIDE SEQUENCE [LARGE SCALE GENOMIC DNA]</scope>
    <source>
        <strain evidence="5 6">Spa11</strain>
    </source>
</reference>
<dbReference type="Pfam" id="PF02275">
    <property type="entry name" value="CBAH"/>
    <property type="match status" value="1"/>
</dbReference>
<proteinExistence type="inferred from homology"/>
<dbReference type="PANTHER" id="PTHR35527">
    <property type="entry name" value="CHOLOYLGLYCINE HYDROLASE"/>
    <property type="match status" value="1"/>
</dbReference>
<evidence type="ECO:0000313" key="5">
    <source>
        <dbReference type="EMBL" id="QDV75516.1"/>
    </source>
</evidence>
<evidence type="ECO:0000313" key="6">
    <source>
        <dbReference type="Proteomes" id="UP000316426"/>
    </source>
</evidence>
<dbReference type="PANTHER" id="PTHR35527:SF2">
    <property type="entry name" value="HYDROLASE"/>
    <property type="match status" value="1"/>
</dbReference>
<dbReference type="EC" id="3.5.1.11" evidence="5"/>
<dbReference type="Gene3D" id="3.60.60.10">
    <property type="entry name" value="Penicillin V Acylase, Chain A"/>
    <property type="match status" value="1"/>
</dbReference>
<sequence precursor="true">MLRTKQRWMVVVVGAMIVAASQSPACTRVLWNKTEPVVASRTMDWPEWTEPVLTVFPRGLERDGGVAGGEVMVAENAAKWTSKYGSLVTTIYGIGTADGLNEKGLAAHMLYLNATDFGSRDTAKPGLHAGLWAQYLLDNAATVEEALKLHEGIQVVMASARGHKTFVHLAIEDASGDSAIIEYIDGKPVIHRGREYRVMTNDPTYDEQLALLKEWDFTNPTSDTPLPGNVRPTDRFARASYYSALLPDPKDEREAVAGVLAIARNVSVPFGAPYKGFGIYNTEYRTVVNLSDLRYYFELTTAPNVIWADLSKFDLEAGAPVQTLDPDDIGLSGNVTPQFKVAEKAPF</sequence>
<evidence type="ECO:0000259" key="4">
    <source>
        <dbReference type="Pfam" id="PF02275"/>
    </source>
</evidence>
<keyword evidence="3" id="KW-0732">Signal</keyword>
<keyword evidence="2 5" id="KW-0378">Hydrolase</keyword>
<gene>
    <name evidence="5" type="ORF">Spa11_37340</name>
</gene>
<dbReference type="InterPro" id="IPR029055">
    <property type="entry name" value="Ntn_hydrolases_N"/>
</dbReference>
<dbReference type="SUPFAM" id="SSF56235">
    <property type="entry name" value="N-terminal nucleophile aminohydrolases (Ntn hydrolases)"/>
    <property type="match status" value="1"/>
</dbReference>
<dbReference type="GO" id="GO:0008953">
    <property type="term" value="F:penicillin amidase activity"/>
    <property type="evidence" value="ECO:0007669"/>
    <property type="project" value="UniProtKB-EC"/>
</dbReference>
<dbReference type="EMBL" id="CP036349">
    <property type="protein sequence ID" value="QDV75516.1"/>
    <property type="molecule type" value="Genomic_DNA"/>
</dbReference>
<dbReference type="InterPro" id="IPR052193">
    <property type="entry name" value="Peptidase_C59"/>
</dbReference>
<feature type="signal peptide" evidence="3">
    <location>
        <begin position="1"/>
        <end position="25"/>
    </location>
</feature>